<evidence type="ECO:0000313" key="1">
    <source>
        <dbReference type="EMBL" id="KAI0069264.1"/>
    </source>
</evidence>
<organism evidence="1 2">
    <name type="scientific">Artomyces pyxidatus</name>
    <dbReference type="NCBI Taxonomy" id="48021"/>
    <lineage>
        <taxon>Eukaryota</taxon>
        <taxon>Fungi</taxon>
        <taxon>Dikarya</taxon>
        <taxon>Basidiomycota</taxon>
        <taxon>Agaricomycotina</taxon>
        <taxon>Agaricomycetes</taxon>
        <taxon>Russulales</taxon>
        <taxon>Auriscalpiaceae</taxon>
        <taxon>Artomyces</taxon>
    </lineage>
</organism>
<name>A0ACB8TLD9_9AGAM</name>
<reference evidence="1" key="2">
    <citation type="journal article" date="2022" name="New Phytol.">
        <title>Evolutionary transition to the ectomycorrhizal habit in the genomes of a hyperdiverse lineage of mushroom-forming fungi.</title>
        <authorList>
            <person name="Looney B."/>
            <person name="Miyauchi S."/>
            <person name="Morin E."/>
            <person name="Drula E."/>
            <person name="Courty P.E."/>
            <person name="Kohler A."/>
            <person name="Kuo A."/>
            <person name="LaButti K."/>
            <person name="Pangilinan J."/>
            <person name="Lipzen A."/>
            <person name="Riley R."/>
            <person name="Andreopoulos W."/>
            <person name="He G."/>
            <person name="Johnson J."/>
            <person name="Nolan M."/>
            <person name="Tritt A."/>
            <person name="Barry K.W."/>
            <person name="Grigoriev I.V."/>
            <person name="Nagy L.G."/>
            <person name="Hibbett D."/>
            <person name="Henrissat B."/>
            <person name="Matheny P.B."/>
            <person name="Labbe J."/>
            <person name="Martin F.M."/>
        </authorList>
    </citation>
    <scope>NUCLEOTIDE SEQUENCE</scope>
    <source>
        <strain evidence="1">HHB10654</strain>
    </source>
</reference>
<gene>
    <name evidence="1" type="ORF">BV25DRAFT_1910955</name>
</gene>
<dbReference type="EMBL" id="MU277187">
    <property type="protein sequence ID" value="KAI0069264.1"/>
    <property type="molecule type" value="Genomic_DNA"/>
</dbReference>
<dbReference type="Proteomes" id="UP000814140">
    <property type="component" value="Unassembled WGS sequence"/>
</dbReference>
<comment type="caution">
    <text evidence="1">The sequence shown here is derived from an EMBL/GenBank/DDBJ whole genome shotgun (WGS) entry which is preliminary data.</text>
</comment>
<evidence type="ECO:0000313" key="2">
    <source>
        <dbReference type="Proteomes" id="UP000814140"/>
    </source>
</evidence>
<sequence>MLPSVVALVMVLATISASALPLPNRVAVALMSKAAGENNANPCIVALMNGFNNNNAELLRLSQDSYTGSAESILARLTKRSPQSGEDSSGGYGGGEDSSGGGGGQDTSGGNSTNEGYAGGDGTNVGYTGDNTNVGHP</sequence>
<protein>
    <submittedName>
        <fullName evidence="1">Uncharacterized protein</fullName>
    </submittedName>
</protein>
<reference evidence="1" key="1">
    <citation type="submission" date="2021-03" db="EMBL/GenBank/DDBJ databases">
        <authorList>
            <consortium name="DOE Joint Genome Institute"/>
            <person name="Ahrendt S."/>
            <person name="Looney B.P."/>
            <person name="Miyauchi S."/>
            <person name="Morin E."/>
            <person name="Drula E."/>
            <person name="Courty P.E."/>
            <person name="Chicoki N."/>
            <person name="Fauchery L."/>
            <person name="Kohler A."/>
            <person name="Kuo A."/>
            <person name="Labutti K."/>
            <person name="Pangilinan J."/>
            <person name="Lipzen A."/>
            <person name="Riley R."/>
            <person name="Andreopoulos W."/>
            <person name="He G."/>
            <person name="Johnson J."/>
            <person name="Barry K.W."/>
            <person name="Grigoriev I.V."/>
            <person name="Nagy L."/>
            <person name="Hibbett D."/>
            <person name="Henrissat B."/>
            <person name="Matheny P.B."/>
            <person name="Labbe J."/>
            <person name="Martin F."/>
        </authorList>
    </citation>
    <scope>NUCLEOTIDE SEQUENCE</scope>
    <source>
        <strain evidence="1">HHB10654</strain>
    </source>
</reference>
<proteinExistence type="predicted"/>
<keyword evidence="2" id="KW-1185">Reference proteome</keyword>
<accession>A0ACB8TLD9</accession>